<name>A0A1V4A4Y2_9ACTN</name>
<dbReference type="RefSeq" id="WP_077970838.1">
    <property type="nucleotide sequence ID" value="NZ_CP045178.1"/>
</dbReference>
<protein>
    <recommendedName>
        <fullName evidence="4">Secreted protein</fullName>
    </recommendedName>
</protein>
<dbReference type="Proteomes" id="UP000190539">
    <property type="component" value="Unassembled WGS sequence"/>
</dbReference>
<dbReference type="InterPro" id="IPR045728">
    <property type="entry name" value="DUF6082"/>
</dbReference>
<organism evidence="2 3">
    <name type="scientific">Streptomyces tsukubensis</name>
    <dbReference type="NCBI Taxonomy" id="83656"/>
    <lineage>
        <taxon>Bacteria</taxon>
        <taxon>Bacillati</taxon>
        <taxon>Actinomycetota</taxon>
        <taxon>Actinomycetes</taxon>
        <taxon>Kitasatosporales</taxon>
        <taxon>Streptomycetaceae</taxon>
        <taxon>Streptomyces</taxon>
    </lineage>
</organism>
<keyword evidence="3" id="KW-1185">Reference proteome</keyword>
<evidence type="ECO:0000313" key="2">
    <source>
        <dbReference type="EMBL" id="OON75123.1"/>
    </source>
</evidence>
<dbReference type="OrthoDB" id="4238512at2"/>
<dbReference type="Pfam" id="PF19560">
    <property type="entry name" value="DUF6082"/>
    <property type="match status" value="1"/>
</dbReference>
<dbReference type="STRING" id="83656.B1H18_23455"/>
<evidence type="ECO:0000313" key="3">
    <source>
        <dbReference type="Proteomes" id="UP000190539"/>
    </source>
</evidence>
<proteinExistence type="predicted"/>
<evidence type="ECO:0008006" key="4">
    <source>
        <dbReference type="Google" id="ProtNLM"/>
    </source>
</evidence>
<gene>
    <name evidence="2" type="ORF">B1H18_23455</name>
</gene>
<reference evidence="2 3" key="1">
    <citation type="submission" date="2017-02" db="EMBL/GenBank/DDBJ databases">
        <title>Draft Genome Sequence of Streptomyces tsukubaensis F601, a Producer of the immunosuppressant tacrolimus FK506.</title>
        <authorList>
            <person name="Zong G."/>
            <person name="Zhong C."/>
            <person name="Fu J."/>
            <person name="Qin R."/>
            <person name="Cao G."/>
        </authorList>
    </citation>
    <scope>NUCLEOTIDE SEQUENCE [LARGE SCALE GENOMIC DNA]</scope>
    <source>
        <strain evidence="2 3">F601</strain>
    </source>
</reference>
<sequence>MTAKKSGAQGVRSAVAAGAFLAGGASLLIARLRRYDDLRDRLDRMEDVALRLSDRVELAHQQRVHLDLLDRALADQDLAAVLDIYEGTVTPRVQRQYVFANLLYVNALRAHQMGIVDRGELFGHLRGIFQNPICRDYWKANARHRETLAVSSVEARVGRMVDRLIRDLDDAESDEWWVVGEPPEE</sequence>
<feature type="transmembrane region" description="Helical" evidence="1">
    <location>
        <begin position="14"/>
        <end position="32"/>
    </location>
</feature>
<keyword evidence="1" id="KW-1133">Transmembrane helix</keyword>
<comment type="caution">
    <text evidence="2">The sequence shown here is derived from an EMBL/GenBank/DDBJ whole genome shotgun (WGS) entry which is preliminary data.</text>
</comment>
<evidence type="ECO:0000256" key="1">
    <source>
        <dbReference type="SAM" id="Phobius"/>
    </source>
</evidence>
<keyword evidence="1" id="KW-0472">Membrane</keyword>
<keyword evidence="1" id="KW-0812">Transmembrane</keyword>
<dbReference type="AlphaFoldDB" id="A0A1V4A4Y2"/>
<dbReference type="EMBL" id="MVFC01000024">
    <property type="protein sequence ID" value="OON75123.1"/>
    <property type="molecule type" value="Genomic_DNA"/>
</dbReference>
<accession>A0A1V4A4Y2</accession>